<dbReference type="AlphaFoldDB" id="A0A1N6M9Y2"/>
<accession>A0A1N6M9Y2</accession>
<protein>
    <submittedName>
        <fullName evidence="2">Uncharacterized protein</fullName>
    </submittedName>
</protein>
<gene>
    <name evidence="2" type="ORF">VSP9026_03949</name>
</gene>
<evidence type="ECO:0000256" key="1">
    <source>
        <dbReference type="SAM" id="SignalP"/>
    </source>
</evidence>
<dbReference type="EMBL" id="FSSB01000028">
    <property type="protein sequence ID" value="SIO96167.1"/>
    <property type="molecule type" value="Genomic_DNA"/>
</dbReference>
<proteinExistence type="predicted"/>
<evidence type="ECO:0000313" key="2">
    <source>
        <dbReference type="EMBL" id="SIO96167.1"/>
    </source>
</evidence>
<evidence type="ECO:0000313" key="3">
    <source>
        <dbReference type="Proteomes" id="UP000184774"/>
    </source>
</evidence>
<feature type="chain" id="PRO_5013065749" evidence="1">
    <location>
        <begin position="28"/>
        <end position="129"/>
    </location>
</feature>
<dbReference type="OrthoDB" id="5905048at2"/>
<dbReference type="RefSeq" id="WP_139302153.1">
    <property type="nucleotide sequence ID" value="NZ_AP024907.1"/>
</dbReference>
<reference evidence="2 3" key="1">
    <citation type="submission" date="2016-12" db="EMBL/GenBank/DDBJ databases">
        <authorList>
            <person name="Song W.-J."/>
            <person name="Kurnit D.M."/>
        </authorList>
    </citation>
    <scope>NUCLEOTIDE SEQUENCE [LARGE SCALE GENOMIC DNA]</scope>
    <source>
        <strain evidence="2 3">CECT 9026</strain>
    </source>
</reference>
<organism evidence="2 3">
    <name type="scientific">Vibrio spartinae</name>
    <dbReference type="NCBI Taxonomy" id="1918945"/>
    <lineage>
        <taxon>Bacteria</taxon>
        <taxon>Pseudomonadati</taxon>
        <taxon>Pseudomonadota</taxon>
        <taxon>Gammaproteobacteria</taxon>
        <taxon>Vibrionales</taxon>
        <taxon>Vibrionaceae</taxon>
        <taxon>Vibrio</taxon>
    </lineage>
</organism>
<sequence>MLKPLHTIWLTGLTLFALLLSSVSASASLNMPLKNRGDSLTVSSLSHDEHLKCLSSQLESIMTETDCHDSTNDMNPEHQCYPSSCLASALLISQVIITNYQTPQRIPFFRETAEYINSVTGNLYHPPIV</sequence>
<feature type="signal peptide" evidence="1">
    <location>
        <begin position="1"/>
        <end position="27"/>
    </location>
</feature>
<keyword evidence="1" id="KW-0732">Signal</keyword>
<name>A0A1N6M9Y2_9VIBR</name>
<dbReference type="Proteomes" id="UP000184774">
    <property type="component" value="Unassembled WGS sequence"/>
</dbReference>